<dbReference type="KEGG" id="kps:KPNJ2_00659"/>
<evidence type="ECO:0000313" key="1">
    <source>
        <dbReference type="EMBL" id="AHM77439.1"/>
    </source>
</evidence>
<evidence type="ECO:0000313" key="2">
    <source>
        <dbReference type="Proteomes" id="UP000019586"/>
    </source>
</evidence>
<name>W8UBZ1_KLEPN</name>
<reference evidence="1 2" key="1">
    <citation type="journal article" date="2014" name="Proc. Natl. Acad. Sci. U.S.A.">
        <title>Molecular dissection of the evolution of carbapenem-resistant multilocus sequence type 258 Klebsiella pneumoniae.</title>
        <authorList>
            <person name="Deleo F.R."/>
            <person name="Chen L."/>
            <person name="Porcella S.F."/>
            <person name="Martens C.A."/>
            <person name="Kobayashi S.D."/>
            <person name="Porter A.R."/>
            <person name="Chavda K.D."/>
            <person name="Jacobs M.R."/>
            <person name="Mathema B."/>
            <person name="Olsen R.J."/>
            <person name="Bonomo R.A."/>
            <person name="Musser J.M."/>
            <person name="Kreiswirth B.N."/>
        </authorList>
    </citation>
    <scope>NUCLEOTIDE SEQUENCE [LARGE SCALE GENOMIC DNA]</scope>
    <source>
        <strain evidence="1">30684/NJST258_2</strain>
    </source>
</reference>
<sequence length="31" mass="3622">MAKAIRVINFIFFPEVKVAEIADYYFPGRSE</sequence>
<organism evidence="1 2">
    <name type="scientific">Klebsiella pneumoniae 30684/NJST258_2</name>
    <dbReference type="NCBI Taxonomy" id="1420013"/>
    <lineage>
        <taxon>Bacteria</taxon>
        <taxon>Pseudomonadati</taxon>
        <taxon>Pseudomonadota</taxon>
        <taxon>Gammaproteobacteria</taxon>
        <taxon>Enterobacterales</taxon>
        <taxon>Enterobacteriaceae</taxon>
        <taxon>Klebsiella/Raoultella group</taxon>
        <taxon>Klebsiella</taxon>
        <taxon>Klebsiella pneumoniae complex</taxon>
    </lineage>
</organism>
<dbReference type="AlphaFoldDB" id="W8UBZ1"/>
<proteinExistence type="predicted"/>
<gene>
    <name evidence="1" type="ORF">KPNJ2_00659</name>
</gene>
<protein>
    <submittedName>
        <fullName evidence="1">Uncharacterized protein</fullName>
    </submittedName>
</protein>
<dbReference type="HOGENOM" id="CLU_3396986_0_0_6"/>
<accession>W8UBZ1</accession>
<dbReference type="Proteomes" id="UP000019586">
    <property type="component" value="Chromosome"/>
</dbReference>
<dbReference type="EMBL" id="CP006918">
    <property type="protein sequence ID" value="AHM77439.1"/>
    <property type="molecule type" value="Genomic_DNA"/>
</dbReference>